<keyword evidence="8 10" id="KW-0443">Lipid metabolism</keyword>
<comment type="function">
    <text evidence="10">Regulates also the sphingolipid metabolism.</text>
</comment>
<organism evidence="12 13">
    <name type="scientific">Amanita muscaria (strain Koide BX008)</name>
    <dbReference type="NCBI Taxonomy" id="946122"/>
    <lineage>
        <taxon>Eukaryota</taxon>
        <taxon>Fungi</taxon>
        <taxon>Dikarya</taxon>
        <taxon>Basidiomycota</taxon>
        <taxon>Agaricomycotina</taxon>
        <taxon>Agaricomycetes</taxon>
        <taxon>Agaricomycetidae</taxon>
        <taxon>Agaricales</taxon>
        <taxon>Pluteineae</taxon>
        <taxon>Amanitaceae</taxon>
        <taxon>Amanita</taxon>
    </lineage>
</organism>
<dbReference type="PANTHER" id="PTHR14467:SF0">
    <property type="entry name" value="PROTEIN ARV1"/>
    <property type="match status" value="1"/>
</dbReference>
<name>A0A0C2XA69_AMAMK</name>
<feature type="transmembrane region" description="Helical" evidence="10">
    <location>
        <begin position="311"/>
        <end position="333"/>
    </location>
</feature>
<evidence type="ECO:0000256" key="6">
    <source>
        <dbReference type="ARBA" id="ARBA00022989"/>
    </source>
</evidence>
<keyword evidence="6 10" id="KW-1133">Transmembrane helix</keyword>
<dbReference type="EMBL" id="KN818240">
    <property type="protein sequence ID" value="KIL65688.1"/>
    <property type="molecule type" value="Genomic_DNA"/>
</dbReference>
<dbReference type="Pfam" id="PF04161">
    <property type="entry name" value="Arv1"/>
    <property type="match status" value="1"/>
</dbReference>
<keyword evidence="3 10" id="KW-0813">Transport</keyword>
<dbReference type="GO" id="GO:0097036">
    <property type="term" value="P:regulation of plasma membrane sterol distribution"/>
    <property type="evidence" value="ECO:0007669"/>
    <property type="project" value="UniProtKB-UniRule"/>
</dbReference>
<evidence type="ECO:0000256" key="8">
    <source>
        <dbReference type="ARBA" id="ARBA00023098"/>
    </source>
</evidence>
<evidence type="ECO:0000256" key="1">
    <source>
        <dbReference type="ARBA" id="ARBA00004477"/>
    </source>
</evidence>
<evidence type="ECO:0000256" key="4">
    <source>
        <dbReference type="ARBA" id="ARBA00022692"/>
    </source>
</evidence>
<feature type="transmembrane region" description="Helical" evidence="10">
    <location>
        <begin position="116"/>
        <end position="133"/>
    </location>
</feature>
<dbReference type="GO" id="GO:0032366">
    <property type="term" value="P:intracellular sterol transport"/>
    <property type="evidence" value="ECO:0007669"/>
    <property type="project" value="UniProtKB-UniRule"/>
</dbReference>
<dbReference type="HOGENOM" id="CLU_860831_0_0_1"/>
<evidence type="ECO:0000256" key="9">
    <source>
        <dbReference type="ARBA" id="ARBA00023136"/>
    </source>
</evidence>
<dbReference type="Proteomes" id="UP000054549">
    <property type="component" value="Unassembled WGS sequence"/>
</dbReference>
<feature type="transmembrane region" description="Helical" evidence="10">
    <location>
        <begin position="216"/>
        <end position="238"/>
    </location>
</feature>
<evidence type="ECO:0000313" key="12">
    <source>
        <dbReference type="EMBL" id="KIL65688.1"/>
    </source>
</evidence>
<evidence type="ECO:0000256" key="3">
    <source>
        <dbReference type="ARBA" id="ARBA00022448"/>
    </source>
</evidence>
<dbReference type="GO" id="GO:0032541">
    <property type="term" value="C:cortical endoplasmic reticulum"/>
    <property type="evidence" value="ECO:0007669"/>
    <property type="project" value="TreeGrafter"/>
</dbReference>
<keyword evidence="10" id="KW-0746">Sphingolipid metabolism</keyword>
<dbReference type="AlphaFoldDB" id="A0A0C2XA69"/>
<evidence type="ECO:0000256" key="11">
    <source>
        <dbReference type="SAM" id="MobiDB-lite"/>
    </source>
</evidence>
<feature type="compositionally biased region" description="Basic residues" evidence="11">
    <location>
        <begin position="88"/>
        <end position="101"/>
    </location>
</feature>
<comment type="function">
    <text evidence="10">Mediator of sterol homeostasis involved in sterol uptake, trafficking and distribution into membranes.</text>
</comment>
<dbReference type="PANTHER" id="PTHR14467">
    <property type="entry name" value="ARV1"/>
    <property type="match status" value="1"/>
</dbReference>
<sequence>MPICTSCTKYVPFLYTVYESAYNLRLEECTKCHAFADPYVEHDSLTLLLDLVLLKRGVYRHLLYNRGSEPRKAFSNGKNVDPEERSPVRGRRRRMPGKRAKTKPWVDAREMRRWSLVFKLGIVFIFLDAYIRWCHLNPNPPSAGSPWTLDLFAHFSRVLLGCVVETVAFHSSIGFMCLISFACLNISSSSSTSSPTSPTTEPDPNIDIRREFRISLVPLTLFYSSLTKLLLLWLLTIWRPSTTSIPSPSFRSSFLRSNSLFITPWREYILKAFVALDDDKIDKEWFIRNILGGMSAGFGLRMILDTHPLVTTLIIVIGWAFKTLVATMVSHWVGGSERSGDAWLAYSIP</sequence>
<dbReference type="OrthoDB" id="2192830at2759"/>
<feature type="region of interest" description="Disordered" evidence="11">
    <location>
        <begin position="71"/>
        <end position="101"/>
    </location>
</feature>
<feature type="transmembrane region" description="Helical" evidence="10">
    <location>
        <begin position="158"/>
        <end position="184"/>
    </location>
</feature>
<dbReference type="GO" id="GO:0000139">
    <property type="term" value="C:Golgi membrane"/>
    <property type="evidence" value="ECO:0007669"/>
    <property type="project" value="UniProtKB-SubCell"/>
</dbReference>
<keyword evidence="10" id="KW-0333">Golgi apparatus</keyword>
<comment type="similarity">
    <text evidence="2 10">Belongs to the ARV1 family.</text>
</comment>
<reference evidence="12 13" key="1">
    <citation type="submission" date="2014-04" db="EMBL/GenBank/DDBJ databases">
        <title>Evolutionary Origins and Diversification of the Mycorrhizal Mutualists.</title>
        <authorList>
            <consortium name="DOE Joint Genome Institute"/>
            <consortium name="Mycorrhizal Genomics Consortium"/>
            <person name="Kohler A."/>
            <person name="Kuo A."/>
            <person name="Nagy L.G."/>
            <person name="Floudas D."/>
            <person name="Copeland A."/>
            <person name="Barry K.W."/>
            <person name="Cichocki N."/>
            <person name="Veneault-Fourrey C."/>
            <person name="LaButti K."/>
            <person name="Lindquist E.A."/>
            <person name="Lipzen A."/>
            <person name="Lundell T."/>
            <person name="Morin E."/>
            <person name="Murat C."/>
            <person name="Riley R."/>
            <person name="Ohm R."/>
            <person name="Sun H."/>
            <person name="Tunlid A."/>
            <person name="Henrissat B."/>
            <person name="Grigoriev I.V."/>
            <person name="Hibbett D.S."/>
            <person name="Martin F."/>
        </authorList>
    </citation>
    <scope>NUCLEOTIDE SEQUENCE [LARGE SCALE GENOMIC DNA]</scope>
    <source>
        <strain evidence="12 13">Koide BX008</strain>
    </source>
</reference>
<evidence type="ECO:0000256" key="5">
    <source>
        <dbReference type="ARBA" id="ARBA00022824"/>
    </source>
</evidence>
<dbReference type="InterPro" id="IPR007290">
    <property type="entry name" value="Arv1"/>
</dbReference>
<protein>
    <recommendedName>
        <fullName evidence="10">Protein ARV</fullName>
    </recommendedName>
</protein>
<evidence type="ECO:0000256" key="10">
    <source>
        <dbReference type="RuleBase" id="RU368065"/>
    </source>
</evidence>
<evidence type="ECO:0000256" key="7">
    <source>
        <dbReference type="ARBA" id="ARBA00023055"/>
    </source>
</evidence>
<accession>A0A0C2XA69</accession>
<keyword evidence="4 10" id="KW-0812">Transmembrane</keyword>
<evidence type="ECO:0000256" key="2">
    <source>
        <dbReference type="ARBA" id="ARBA00009187"/>
    </source>
</evidence>
<keyword evidence="13" id="KW-1185">Reference proteome</keyword>
<feature type="transmembrane region" description="Helical" evidence="10">
    <location>
        <begin position="285"/>
        <end position="304"/>
    </location>
</feature>
<comment type="subcellular location">
    <subcellularLocation>
        <location evidence="1 10">Endoplasmic reticulum membrane</location>
        <topology evidence="1 10">Multi-pass membrane protein</topology>
    </subcellularLocation>
    <subcellularLocation>
        <location evidence="10">Golgi apparatus membrane</location>
        <topology evidence="10">Multi-pass membrane protein</topology>
    </subcellularLocation>
</comment>
<evidence type="ECO:0000313" key="13">
    <source>
        <dbReference type="Proteomes" id="UP000054549"/>
    </source>
</evidence>
<dbReference type="InParanoid" id="A0A0C2XA69"/>
<keyword evidence="5 10" id="KW-0256">Endoplasmic reticulum</keyword>
<gene>
    <name evidence="12" type="ORF">M378DRAFT_23807</name>
</gene>
<dbReference type="GO" id="GO:0005789">
    <property type="term" value="C:endoplasmic reticulum membrane"/>
    <property type="evidence" value="ECO:0007669"/>
    <property type="project" value="UniProtKB-SubCell"/>
</dbReference>
<keyword evidence="9 10" id="KW-0472">Membrane</keyword>
<proteinExistence type="inferred from homology"/>
<dbReference type="STRING" id="946122.A0A0C2XA69"/>
<dbReference type="GO" id="GO:0016125">
    <property type="term" value="P:sterol metabolic process"/>
    <property type="evidence" value="ECO:0007669"/>
    <property type="project" value="UniProtKB-UniRule"/>
</dbReference>
<dbReference type="GO" id="GO:0006665">
    <property type="term" value="P:sphingolipid metabolic process"/>
    <property type="evidence" value="ECO:0007669"/>
    <property type="project" value="UniProtKB-UniRule"/>
</dbReference>
<keyword evidence="7 10" id="KW-0445">Lipid transport</keyword>